<evidence type="ECO:0000259" key="7">
    <source>
        <dbReference type="Pfam" id="PF25975"/>
    </source>
</evidence>
<evidence type="ECO:0000259" key="6">
    <source>
        <dbReference type="Pfam" id="PF25954"/>
    </source>
</evidence>
<keyword evidence="2" id="KW-0812">Transmembrane</keyword>
<dbReference type="PANTHER" id="PTHR30097:SF15">
    <property type="entry name" value="CATION EFFLUX SYSTEM PROTEIN CUSB"/>
    <property type="match status" value="1"/>
</dbReference>
<dbReference type="Pfam" id="PF25919">
    <property type="entry name" value="BSH_CusB"/>
    <property type="match status" value="1"/>
</dbReference>
<dbReference type="Proteomes" id="UP000321579">
    <property type="component" value="Unassembled WGS sequence"/>
</dbReference>
<keyword evidence="10" id="KW-1185">Reference proteome</keyword>
<dbReference type="EMBL" id="BJVF01000001">
    <property type="protein sequence ID" value="GEL09881.1"/>
    <property type="molecule type" value="Genomic_DNA"/>
</dbReference>
<feature type="domain" description="Heavy metal binding" evidence="3">
    <location>
        <begin position="43"/>
        <end position="69"/>
    </location>
</feature>
<protein>
    <submittedName>
        <fullName evidence="9">Membrane fusion protein, Cu(I)/Ag(I) efflux system</fullName>
    </submittedName>
    <submittedName>
        <fullName evidence="8">RND transporter</fullName>
    </submittedName>
</protein>
<dbReference type="Proteomes" id="UP000182367">
    <property type="component" value="Unassembled WGS sequence"/>
</dbReference>
<dbReference type="GO" id="GO:0046914">
    <property type="term" value="F:transition metal ion binding"/>
    <property type="evidence" value="ECO:0007669"/>
    <property type="project" value="TreeGrafter"/>
</dbReference>
<dbReference type="InterPro" id="IPR045800">
    <property type="entry name" value="HMBD"/>
</dbReference>
<dbReference type="InterPro" id="IPR051909">
    <property type="entry name" value="MFP_Cation_Efflux"/>
</dbReference>
<dbReference type="InterPro" id="IPR058791">
    <property type="entry name" value="3HB_CusB"/>
</dbReference>
<evidence type="ECO:0000259" key="3">
    <source>
        <dbReference type="Pfam" id="PF19335"/>
    </source>
</evidence>
<proteinExistence type="predicted"/>
<dbReference type="EMBL" id="FNEO01000001">
    <property type="protein sequence ID" value="SDI90009.1"/>
    <property type="molecule type" value="Genomic_DNA"/>
</dbReference>
<feature type="domain" description="CusB-like beta-barrel" evidence="6">
    <location>
        <begin position="266"/>
        <end position="339"/>
    </location>
</feature>
<organism evidence="8 11">
    <name type="scientific">Flavobacterium glycines</name>
    <dbReference type="NCBI Taxonomy" id="551990"/>
    <lineage>
        <taxon>Bacteria</taxon>
        <taxon>Pseudomonadati</taxon>
        <taxon>Bacteroidota</taxon>
        <taxon>Flavobacteriia</taxon>
        <taxon>Flavobacteriales</taxon>
        <taxon>Flavobacteriaceae</taxon>
        <taxon>Flavobacterium</taxon>
    </lineage>
</organism>
<evidence type="ECO:0000259" key="4">
    <source>
        <dbReference type="Pfam" id="PF25869"/>
    </source>
</evidence>
<dbReference type="GO" id="GO:0030288">
    <property type="term" value="C:outer membrane-bounded periplasmic space"/>
    <property type="evidence" value="ECO:0007669"/>
    <property type="project" value="TreeGrafter"/>
</dbReference>
<dbReference type="Pfam" id="PF25954">
    <property type="entry name" value="Beta-barrel_RND_2"/>
    <property type="match status" value="1"/>
</dbReference>
<gene>
    <name evidence="8" type="ORF">FGL01_06200</name>
    <name evidence="9" type="ORF">SAMN05192550_1102</name>
</gene>
<dbReference type="Gene3D" id="2.40.30.170">
    <property type="match status" value="1"/>
</dbReference>
<dbReference type="Gene3D" id="2.40.420.20">
    <property type="match status" value="1"/>
</dbReference>
<dbReference type="Pfam" id="PF25869">
    <property type="entry name" value="3HB_CusB"/>
    <property type="match status" value="1"/>
</dbReference>
<evidence type="ECO:0000313" key="9">
    <source>
        <dbReference type="EMBL" id="SDI90009.1"/>
    </source>
</evidence>
<dbReference type="PANTHER" id="PTHR30097">
    <property type="entry name" value="CATION EFFLUX SYSTEM PROTEIN CUSB"/>
    <property type="match status" value="1"/>
</dbReference>
<dbReference type="InterPro" id="IPR058790">
    <property type="entry name" value="BSH_CusB"/>
</dbReference>
<accession>A0A511CB49</accession>
<evidence type="ECO:0000313" key="8">
    <source>
        <dbReference type="EMBL" id="GEL09881.1"/>
    </source>
</evidence>
<dbReference type="GO" id="GO:0015679">
    <property type="term" value="P:plasma membrane copper ion transport"/>
    <property type="evidence" value="ECO:0007669"/>
    <property type="project" value="TreeGrafter"/>
</dbReference>
<keyword evidence="2" id="KW-0472">Membrane</keyword>
<evidence type="ECO:0000256" key="2">
    <source>
        <dbReference type="SAM" id="Phobius"/>
    </source>
</evidence>
<dbReference type="GO" id="GO:0060003">
    <property type="term" value="P:copper ion export"/>
    <property type="evidence" value="ECO:0007669"/>
    <property type="project" value="TreeGrafter"/>
</dbReference>
<evidence type="ECO:0000313" key="11">
    <source>
        <dbReference type="Proteomes" id="UP000321579"/>
    </source>
</evidence>
<evidence type="ECO:0000313" key="10">
    <source>
        <dbReference type="Proteomes" id="UP000182367"/>
    </source>
</evidence>
<name>A0A511CB49_9FLAO</name>
<dbReference type="InterPro" id="IPR058649">
    <property type="entry name" value="CzcB_C"/>
</dbReference>
<feature type="transmembrane region" description="Helical" evidence="2">
    <location>
        <begin position="7"/>
        <end position="27"/>
    </location>
</feature>
<reference evidence="9 10" key="1">
    <citation type="submission" date="2016-10" db="EMBL/GenBank/DDBJ databases">
        <authorList>
            <person name="Varghese N."/>
            <person name="Submissions S."/>
        </authorList>
    </citation>
    <scope>NUCLEOTIDE SEQUENCE [LARGE SCALE GENOMIC DNA]</scope>
    <source>
        <strain evidence="9 10">Gm-149</strain>
    </source>
</reference>
<evidence type="ECO:0000259" key="5">
    <source>
        <dbReference type="Pfam" id="PF25919"/>
    </source>
</evidence>
<dbReference type="AlphaFoldDB" id="A0A511CB49"/>
<dbReference type="Pfam" id="PF19335">
    <property type="entry name" value="HMBD"/>
    <property type="match status" value="1"/>
</dbReference>
<feature type="domain" description="CusB-like three alpha-helical bundle" evidence="4">
    <location>
        <begin position="159"/>
        <end position="208"/>
    </location>
</feature>
<dbReference type="InterPro" id="IPR058792">
    <property type="entry name" value="Beta-barrel_RND_2"/>
</dbReference>
<keyword evidence="2" id="KW-1133">Transmembrane helix</keyword>
<dbReference type="Pfam" id="PF25975">
    <property type="entry name" value="CzcB_C"/>
    <property type="match status" value="1"/>
</dbReference>
<reference evidence="8 11" key="2">
    <citation type="submission" date="2019-07" db="EMBL/GenBank/DDBJ databases">
        <title>Whole genome shotgun sequence of Flavobacterium glycines NBRC 105008.</title>
        <authorList>
            <person name="Hosoyama A."/>
            <person name="Uohara A."/>
            <person name="Ohji S."/>
            <person name="Ichikawa N."/>
        </authorList>
    </citation>
    <scope>NUCLEOTIDE SEQUENCE [LARGE SCALE GENOMIC DNA]</scope>
    <source>
        <strain evidence="8 11">NBRC 105008</strain>
    </source>
</reference>
<keyword evidence="1" id="KW-0813">Transport</keyword>
<feature type="domain" description="CzcB-like C-terminal circularly permuted SH3-like" evidence="7">
    <location>
        <begin position="351"/>
        <end position="406"/>
    </location>
</feature>
<feature type="domain" description="CusB-like barrel-sandwich hybrid" evidence="5">
    <location>
        <begin position="125"/>
        <end position="222"/>
    </location>
</feature>
<sequence>MIMNKYLKYSLLVIGVLFVGFGVYYFVEKSKNETTHLHETAIYTCPMHPEIIRDEPGSCPICGMALVKKVSEKQAEESYSVEDLLQPADRFVAGNFQTTTAKDTVISSEVDLPGTLTYDSNSSVNIAARVSGRIEKMYVNYAFQRVNKGQKLFDLYSPELLTEQQNFIYLISNDPENGTIIKAVKQKLLLYGMTNSQINSLIATKRTHPLISIYCPVSGIIGGTEKEELSGGDTMQKSETTNIPLLKEGDYITKNQVVFKLVNTNKVWGVFNVIQGFAGQIKVGQTIEITSEFNEKEPIQAKVNFIETQLNPAEKTNRIRVYLNNEKLQLPIGLRLQGHIVMHSIKGIWLEKQALVSLGTKKMVFLKEGNGFKATAVKTGIERNGFVQIIEGLMVTDEVAQNGQYMMDSESFIKTE</sequence>
<comment type="caution">
    <text evidence="8">The sequence shown here is derived from an EMBL/GenBank/DDBJ whole genome shotgun (WGS) entry which is preliminary data.</text>
</comment>
<evidence type="ECO:0000256" key="1">
    <source>
        <dbReference type="ARBA" id="ARBA00022448"/>
    </source>
</evidence>